<dbReference type="AlphaFoldDB" id="A0A1R3WZ13"/>
<comment type="similarity">
    <text evidence="1">Belongs to the anhydro-N-acetylmuramic acid kinase family.</text>
</comment>
<dbReference type="Gene3D" id="3.30.420.40">
    <property type="match status" value="2"/>
</dbReference>
<evidence type="ECO:0000313" key="2">
    <source>
        <dbReference type="EMBL" id="SIT83851.1"/>
    </source>
</evidence>
<evidence type="ECO:0000313" key="3">
    <source>
        <dbReference type="Proteomes" id="UP000187181"/>
    </source>
</evidence>
<dbReference type="GO" id="GO:0005524">
    <property type="term" value="F:ATP binding"/>
    <property type="evidence" value="ECO:0007669"/>
    <property type="project" value="UniProtKB-UniRule"/>
</dbReference>
<dbReference type="HAMAP" id="MF_01270">
    <property type="entry name" value="AnhMurNAc_kinase"/>
    <property type="match status" value="1"/>
</dbReference>
<dbReference type="NCBIfam" id="NF007149">
    <property type="entry name" value="PRK09585.3-4"/>
    <property type="match status" value="1"/>
</dbReference>
<sequence>MNKMLSRLFETANKEKRTIIGLMSGTSLDGLDIALCEFEGHGTETRIKLKEFVTMPYDETFKQEVKAIFSKREVDLERVCLLNAYIGRFHADLINKSLQQWGIAASDVDVIASHGQTIYHAPASLHGMAGMPDATLQIGDGDHIAMGTGIITLSDFRQKHVAAGGEGAPLAVYGDYLLFSKQEQNRIMLNIGGIANFTFLPGDLDTSRIFSTDVGPGNTMMDAYVQRHFPGTYYDADSAIALKGRYNQALVAALLYHPFFEQDFPKTTGPELFNLAYLAEAQRKSDTEHLSPEDVMASLNRFSAVGICGALTRSLGDADFEIFLSGGGMHNPLLIQNIKELLPGATVRNTAELGVSPDAKEAVLFATLANECLVGEPIHFGPGKRRVPSVLMGKISLPE</sequence>
<dbReference type="InterPro" id="IPR005338">
    <property type="entry name" value="Anhydro_N_Ac-Mur_kinase"/>
</dbReference>
<keyword evidence="1" id="KW-0119">Carbohydrate metabolism</keyword>
<keyword evidence="1" id="KW-0808">Transferase</keyword>
<keyword evidence="1" id="KW-0547">Nucleotide-binding</keyword>
<dbReference type="Proteomes" id="UP000187181">
    <property type="component" value="Unassembled WGS sequence"/>
</dbReference>
<dbReference type="RefSeq" id="WP_076666805.1">
    <property type="nucleotide sequence ID" value="NZ_FTPP01000001.1"/>
</dbReference>
<dbReference type="InterPro" id="IPR043129">
    <property type="entry name" value="ATPase_NBD"/>
</dbReference>
<keyword evidence="3" id="KW-1185">Reference proteome</keyword>
<dbReference type="CDD" id="cd24050">
    <property type="entry name" value="ASKHA_NBD_ANMK"/>
    <property type="match status" value="1"/>
</dbReference>
<dbReference type="STRING" id="1317125.SAMN05444128_1322"/>
<protein>
    <recommendedName>
        <fullName evidence="1">Anhydro-N-acetylmuramic acid kinase</fullName>
        <ecNumber evidence="1">2.7.1.170</ecNumber>
    </recommendedName>
    <alternativeName>
        <fullName evidence="1">AnhMurNAc kinase</fullName>
    </alternativeName>
</protein>
<dbReference type="SUPFAM" id="SSF53067">
    <property type="entry name" value="Actin-like ATPase domain"/>
    <property type="match status" value="1"/>
</dbReference>
<name>A0A1R3WZ13_9BACT</name>
<dbReference type="PANTHER" id="PTHR30605:SF0">
    <property type="entry name" value="ANHYDRO-N-ACETYLMURAMIC ACID KINASE"/>
    <property type="match status" value="1"/>
</dbReference>
<organism evidence="2 3">
    <name type="scientific">Pontibacter indicus</name>
    <dbReference type="NCBI Taxonomy" id="1317125"/>
    <lineage>
        <taxon>Bacteria</taxon>
        <taxon>Pseudomonadati</taxon>
        <taxon>Bacteroidota</taxon>
        <taxon>Cytophagia</taxon>
        <taxon>Cytophagales</taxon>
        <taxon>Hymenobacteraceae</taxon>
        <taxon>Pontibacter</taxon>
    </lineage>
</organism>
<reference evidence="3" key="1">
    <citation type="submission" date="2017-01" db="EMBL/GenBank/DDBJ databases">
        <authorList>
            <person name="Varghese N."/>
            <person name="Submissions S."/>
        </authorList>
    </citation>
    <scope>NUCLEOTIDE SEQUENCE [LARGE SCALE GENOMIC DNA]</scope>
    <source>
        <strain evidence="3">LP100</strain>
    </source>
</reference>
<evidence type="ECO:0000256" key="1">
    <source>
        <dbReference type="HAMAP-Rule" id="MF_01270"/>
    </source>
</evidence>
<comment type="pathway">
    <text evidence="1">Cell wall biogenesis; peptidoglycan recycling.</text>
</comment>
<dbReference type="PANTHER" id="PTHR30605">
    <property type="entry name" value="ANHYDRO-N-ACETYLMURAMIC ACID KINASE"/>
    <property type="match status" value="1"/>
</dbReference>
<keyword evidence="1 2" id="KW-0418">Kinase</keyword>
<dbReference type="GO" id="GO:0009254">
    <property type="term" value="P:peptidoglycan turnover"/>
    <property type="evidence" value="ECO:0007669"/>
    <property type="project" value="UniProtKB-UniRule"/>
</dbReference>
<dbReference type="UniPathway" id="UPA00343"/>
<comment type="pathway">
    <text evidence="1">Amino-sugar metabolism; 1,6-anhydro-N-acetylmuramate degradation.</text>
</comment>
<dbReference type="OrthoDB" id="9763949at2"/>
<keyword evidence="1" id="KW-0067">ATP-binding</keyword>
<dbReference type="GO" id="GO:0006040">
    <property type="term" value="P:amino sugar metabolic process"/>
    <property type="evidence" value="ECO:0007669"/>
    <property type="project" value="InterPro"/>
</dbReference>
<accession>A0A1R3WZ13</accession>
<proteinExistence type="inferred from homology"/>
<gene>
    <name evidence="1" type="primary">anmK</name>
    <name evidence="2" type="ORF">SAMN05444128_1322</name>
</gene>
<comment type="function">
    <text evidence="1">Catalyzes the specific phosphorylation of 1,6-anhydro-N-acetylmuramic acid (anhMurNAc) with the simultaneous cleavage of the 1,6-anhydro ring, generating MurNAc-6-P. Is required for the utilization of anhMurNAc either imported from the medium or derived from its own cell wall murein, and thus plays a role in cell wall recycling.</text>
</comment>
<dbReference type="GO" id="GO:0016773">
    <property type="term" value="F:phosphotransferase activity, alcohol group as acceptor"/>
    <property type="evidence" value="ECO:0007669"/>
    <property type="project" value="UniProtKB-UniRule"/>
</dbReference>
<dbReference type="UniPathway" id="UPA00544"/>
<dbReference type="EC" id="2.7.1.170" evidence="1"/>
<dbReference type="Pfam" id="PF03702">
    <property type="entry name" value="AnmK"/>
    <property type="match status" value="1"/>
</dbReference>
<dbReference type="GO" id="GO:0097175">
    <property type="term" value="P:1,6-anhydro-N-acetyl-beta-muramic acid catabolic process"/>
    <property type="evidence" value="ECO:0007669"/>
    <property type="project" value="UniProtKB-UniRule"/>
</dbReference>
<feature type="binding site" evidence="1">
    <location>
        <begin position="25"/>
        <end position="32"/>
    </location>
    <ligand>
        <name>ATP</name>
        <dbReference type="ChEBI" id="CHEBI:30616"/>
    </ligand>
</feature>
<dbReference type="GO" id="GO:0016301">
    <property type="term" value="F:kinase activity"/>
    <property type="evidence" value="ECO:0007669"/>
    <property type="project" value="UniProtKB-KW"/>
</dbReference>
<dbReference type="EMBL" id="FTPP01000001">
    <property type="protein sequence ID" value="SIT83851.1"/>
    <property type="molecule type" value="Genomic_DNA"/>
</dbReference>
<comment type="catalytic activity">
    <reaction evidence="1">
        <text>1,6-anhydro-N-acetyl-beta-muramate + ATP + H2O = N-acetyl-D-muramate 6-phosphate + ADP + H(+)</text>
        <dbReference type="Rhea" id="RHEA:24952"/>
        <dbReference type="ChEBI" id="CHEBI:15377"/>
        <dbReference type="ChEBI" id="CHEBI:15378"/>
        <dbReference type="ChEBI" id="CHEBI:30616"/>
        <dbReference type="ChEBI" id="CHEBI:58690"/>
        <dbReference type="ChEBI" id="CHEBI:58722"/>
        <dbReference type="ChEBI" id="CHEBI:456216"/>
        <dbReference type="EC" id="2.7.1.170"/>
    </reaction>
</comment>